<dbReference type="EMBL" id="UINC01159081">
    <property type="protein sequence ID" value="SVD56975.1"/>
    <property type="molecule type" value="Genomic_DNA"/>
</dbReference>
<accession>A0A382WF38</accession>
<sequence>MGIHNRPHALALVETLLVDATWQCQVAHLKTATARIRTKAERAVRAPKIAGAAVAALARDGHVGGQVFAGAKLMANNRSDARKHGGRARTHASHHVMSTTLVCRFTVSQ</sequence>
<name>A0A382WF38_9ZZZZ</name>
<proteinExistence type="predicted"/>
<reference evidence="1" key="1">
    <citation type="submission" date="2018-05" db="EMBL/GenBank/DDBJ databases">
        <authorList>
            <person name="Lanie J.A."/>
            <person name="Ng W.-L."/>
            <person name="Kazmierczak K.M."/>
            <person name="Andrzejewski T.M."/>
            <person name="Davidsen T.M."/>
            <person name="Wayne K.J."/>
            <person name="Tettelin H."/>
            <person name="Glass J.I."/>
            <person name="Rusch D."/>
            <person name="Podicherti R."/>
            <person name="Tsui H.-C.T."/>
            <person name="Winkler M.E."/>
        </authorList>
    </citation>
    <scope>NUCLEOTIDE SEQUENCE</scope>
</reference>
<protein>
    <submittedName>
        <fullName evidence="1">Uncharacterized protein</fullName>
    </submittedName>
</protein>
<gene>
    <name evidence="1" type="ORF">METZ01_LOCUS409829</name>
</gene>
<dbReference type="AlphaFoldDB" id="A0A382WF38"/>
<organism evidence="1">
    <name type="scientific">marine metagenome</name>
    <dbReference type="NCBI Taxonomy" id="408172"/>
    <lineage>
        <taxon>unclassified sequences</taxon>
        <taxon>metagenomes</taxon>
        <taxon>ecological metagenomes</taxon>
    </lineage>
</organism>
<evidence type="ECO:0000313" key="1">
    <source>
        <dbReference type="EMBL" id="SVD56975.1"/>
    </source>
</evidence>